<protein>
    <submittedName>
        <fullName evidence="3">Uncharacterized protein</fullName>
    </submittedName>
</protein>
<evidence type="ECO:0000256" key="2">
    <source>
        <dbReference type="SAM" id="MobiDB-lite"/>
    </source>
</evidence>
<feature type="coiled-coil region" evidence="1">
    <location>
        <begin position="90"/>
        <end position="131"/>
    </location>
</feature>
<feature type="compositionally biased region" description="Polar residues" evidence="2">
    <location>
        <begin position="24"/>
        <end position="46"/>
    </location>
</feature>
<reference evidence="3" key="1">
    <citation type="journal article" date="2022" name="bioRxiv">
        <title>Sequencing and chromosome-scale assembly of the giantPleurodeles waltlgenome.</title>
        <authorList>
            <person name="Brown T."/>
            <person name="Elewa A."/>
            <person name="Iarovenko S."/>
            <person name="Subramanian E."/>
            <person name="Araus A.J."/>
            <person name="Petzold A."/>
            <person name="Susuki M."/>
            <person name="Suzuki K.-i.T."/>
            <person name="Hayashi T."/>
            <person name="Toyoda A."/>
            <person name="Oliveira C."/>
            <person name="Osipova E."/>
            <person name="Leigh N.D."/>
            <person name="Simon A."/>
            <person name="Yun M.H."/>
        </authorList>
    </citation>
    <scope>NUCLEOTIDE SEQUENCE</scope>
    <source>
        <strain evidence="3">20211129_DDA</strain>
        <tissue evidence="3">Liver</tissue>
    </source>
</reference>
<dbReference type="EMBL" id="JANPWB010000003">
    <property type="protein sequence ID" value="KAJ1198207.1"/>
    <property type="molecule type" value="Genomic_DNA"/>
</dbReference>
<gene>
    <name evidence="3" type="ORF">NDU88_002051</name>
</gene>
<sequence length="139" mass="15755">MVGPRSHKKDALIRDLLMKMSGERTGQTDNYTQRGQSSVMSNPNDTEPVTQTFLESLFGALRADIAALKQDLTKDSKGHTKNMNELGDHVETLECTADAQVEELDAYLRQILELQDRNAELRYQVKDLENCSRRANIRT</sequence>
<keyword evidence="4" id="KW-1185">Reference proteome</keyword>
<organism evidence="3 4">
    <name type="scientific">Pleurodeles waltl</name>
    <name type="common">Iberian ribbed newt</name>
    <dbReference type="NCBI Taxonomy" id="8319"/>
    <lineage>
        <taxon>Eukaryota</taxon>
        <taxon>Metazoa</taxon>
        <taxon>Chordata</taxon>
        <taxon>Craniata</taxon>
        <taxon>Vertebrata</taxon>
        <taxon>Euteleostomi</taxon>
        <taxon>Amphibia</taxon>
        <taxon>Batrachia</taxon>
        <taxon>Caudata</taxon>
        <taxon>Salamandroidea</taxon>
        <taxon>Salamandridae</taxon>
        <taxon>Pleurodelinae</taxon>
        <taxon>Pleurodeles</taxon>
    </lineage>
</organism>
<evidence type="ECO:0000313" key="4">
    <source>
        <dbReference type="Proteomes" id="UP001066276"/>
    </source>
</evidence>
<feature type="region of interest" description="Disordered" evidence="2">
    <location>
        <begin position="22"/>
        <end position="46"/>
    </location>
</feature>
<comment type="caution">
    <text evidence="3">The sequence shown here is derived from an EMBL/GenBank/DDBJ whole genome shotgun (WGS) entry which is preliminary data.</text>
</comment>
<dbReference type="Proteomes" id="UP001066276">
    <property type="component" value="Chromosome 2_1"/>
</dbReference>
<dbReference type="AlphaFoldDB" id="A0AAV7VBS4"/>
<proteinExistence type="predicted"/>
<accession>A0AAV7VBS4</accession>
<evidence type="ECO:0000313" key="3">
    <source>
        <dbReference type="EMBL" id="KAJ1198207.1"/>
    </source>
</evidence>
<name>A0AAV7VBS4_PLEWA</name>
<evidence type="ECO:0000256" key="1">
    <source>
        <dbReference type="SAM" id="Coils"/>
    </source>
</evidence>
<keyword evidence="1" id="KW-0175">Coiled coil</keyword>